<feature type="domain" description="T6SS immunity protein Tdi1 C-terminal" evidence="2">
    <location>
        <begin position="103"/>
        <end position="173"/>
    </location>
</feature>
<dbReference type="InterPro" id="IPR014983">
    <property type="entry name" value="GAD-rel"/>
</dbReference>
<dbReference type="Proteomes" id="UP000002939">
    <property type="component" value="Unassembled WGS sequence"/>
</dbReference>
<keyword evidence="4" id="KW-1185">Reference proteome</keyword>
<evidence type="ECO:0000259" key="1">
    <source>
        <dbReference type="Pfam" id="PF08887"/>
    </source>
</evidence>
<feature type="domain" description="GAD-related" evidence="1">
    <location>
        <begin position="7"/>
        <end position="84"/>
    </location>
</feature>
<reference evidence="3" key="2">
    <citation type="submission" date="2011-10" db="EMBL/GenBank/DDBJ databases">
        <title>The Genome Sequence of Granulicatella elegans ATCC 700633.</title>
        <authorList>
            <consortium name="The Broad Institute Genome Sequencing Platform"/>
            <consortium name="The Broad Institute Genome Sequencing Center for Infectious Disease"/>
            <person name="Earl A."/>
            <person name="Ward D."/>
            <person name="Feldgarden M."/>
            <person name="Gevers D."/>
            <person name="Sibley C.D."/>
            <person name="Field T.R."/>
            <person name="Grinwis M."/>
            <person name="Eshaghurshan C.S."/>
            <person name="Surette M.G."/>
            <person name="Young S.K."/>
            <person name="Zeng Q."/>
            <person name="Gargeya S."/>
            <person name="Fitzgerald M."/>
            <person name="Haas B."/>
            <person name="Abouelleil A."/>
            <person name="Alvarado L."/>
            <person name="Arachchi H.M."/>
            <person name="Berlin A."/>
            <person name="Brown A."/>
            <person name="Chapman S.B."/>
            <person name="Chen Z."/>
            <person name="Dunbar C."/>
            <person name="Freedman E."/>
            <person name="Gearin G."/>
            <person name="Goldberg J."/>
            <person name="Griggs A."/>
            <person name="Gujja S."/>
            <person name="Heiman D."/>
            <person name="Howarth C."/>
            <person name="Larson L."/>
            <person name="Lui A."/>
            <person name="MacDonald P.J.P."/>
            <person name="Montmayeur A."/>
            <person name="Murphy C."/>
            <person name="Neiman D."/>
            <person name="Pearson M."/>
            <person name="Priest M."/>
            <person name="Roberts A."/>
            <person name="Saif S."/>
            <person name="Shea T."/>
            <person name="Shenoy N."/>
            <person name="Sisk P."/>
            <person name="Stolte C."/>
            <person name="Sykes S."/>
            <person name="Wortman J."/>
            <person name="Nusbaum C."/>
            <person name="Birren B."/>
        </authorList>
    </citation>
    <scope>NUCLEOTIDE SEQUENCE [LARGE SCALE GENOMIC DNA]</scope>
    <source>
        <strain evidence="3">ATCC 700633</strain>
    </source>
</reference>
<accession>D0BL29</accession>
<reference evidence="3" key="1">
    <citation type="submission" date="2009-09" db="EMBL/GenBank/DDBJ databases">
        <authorList>
            <consortium name="The Broad Institute Genome Sequencing Platform"/>
            <person name="Ward D."/>
            <person name="Feldgarden M."/>
            <person name="Earl A."/>
            <person name="Young S.K."/>
            <person name="Zeng Q."/>
            <person name="Koehrsen M."/>
            <person name="Alvarado L."/>
            <person name="Berlin A."/>
            <person name="Bochicchio J."/>
            <person name="Borenstein D."/>
            <person name="Chapman S.B."/>
            <person name="Chen Z."/>
            <person name="Engels R."/>
            <person name="Freedman E."/>
            <person name="Gellesch M."/>
            <person name="Goldberg J."/>
            <person name="Griggs A."/>
            <person name="Gujja S."/>
            <person name="Heilman E."/>
            <person name="Heiman D."/>
            <person name="Hepburn T."/>
            <person name="Howarth C."/>
            <person name="Jen D."/>
            <person name="Larson L."/>
            <person name="Lewis B."/>
            <person name="Mehta T."/>
            <person name="Park D."/>
            <person name="Pearson M."/>
            <person name="Roberts A."/>
            <person name="Saif S."/>
            <person name="Shea T."/>
            <person name="Shenoy N."/>
            <person name="Sisk P."/>
            <person name="Stolte C."/>
            <person name="Sykes S."/>
            <person name="Thomson T."/>
            <person name="Walk T."/>
            <person name="White J."/>
            <person name="Yandava C."/>
            <person name="Sibley C.D."/>
            <person name="Field T.R."/>
            <person name="Grinwis M."/>
            <person name="Eshaghurshan C.S."/>
            <person name="Surette M.G."/>
            <person name="Haas B."/>
            <person name="Nusbaum C."/>
            <person name="Birren B."/>
        </authorList>
    </citation>
    <scope>NUCLEOTIDE SEQUENCE [LARGE SCALE GENOMIC DNA]</scope>
    <source>
        <strain evidence="3">ATCC 700633</strain>
    </source>
</reference>
<evidence type="ECO:0000313" key="4">
    <source>
        <dbReference type="Proteomes" id="UP000002939"/>
    </source>
</evidence>
<evidence type="ECO:0008006" key="5">
    <source>
        <dbReference type="Google" id="ProtNLM"/>
    </source>
</evidence>
<dbReference type="InterPro" id="IPR015002">
    <property type="entry name" value="T6SS_Tdi1_C"/>
</dbReference>
<sequence>MLKDITRVAAMPQEVIEKYKDQVPAELVQIWEEDGLGTFLDGYLKVINPDEYLELVQETYFRGDISVPIFATAFGDVIVCEEKQYLRMVKYKDGIFDTIFEKMPLFIKFVNDKDFTDDYFDLPLYHEAIEKYGSLDYTQCFGFVPLLALGGFKDVNHLNKVKIYEHILLITQFAGPIGD</sequence>
<organism evidence="3 4">
    <name type="scientific">Granulicatella elegans ATCC 700633</name>
    <dbReference type="NCBI Taxonomy" id="626369"/>
    <lineage>
        <taxon>Bacteria</taxon>
        <taxon>Bacillati</taxon>
        <taxon>Bacillota</taxon>
        <taxon>Bacilli</taxon>
        <taxon>Lactobacillales</taxon>
        <taxon>Carnobacteriaceae</taxon>
        <taxon>Granulicatella</taxon>
    </lineage>
</organism>
<dbReference type="Pfam" id="PF08887">
    <property type="entry name" value="GAD-like"/>
    <property type="match status" value="1"/>
</dbReference>
<name>D0BL29_9LACT</name>
<protein>
    <recommendedName>
        <fullName evidence="5">GAD-like domain-containing protein</fullName>
    </recommendedName>
</protein>
<dbReference type="HOGENOM" id="CLU_082934_1_0_9"/>
<evidence type="ECO:0000259" key="2">
    <source>
        <dbReference type="Pfam" id="PF08906"/>
    </source>
</evidence>
<gene>
    <name evidence="3" type="ORF">HMPREF0446_00664</name>
</gene>
<dbReference type="OrthoDB" id="2216648at2"/>
<comment type="caution">
    <text evidence="3">The sequence shown here is derived from an EMBL/GenBank/DDBJ whole genome shotgun (WGS) entry which is preliminary data.</text>
</comment>
<dbReference type="eggNOG" id="COG5620">
    <property type="taxonomic scope" value="Bacteria"/>
</dbReference>
<dbReference type="AlphaFoldDB" id="D0BL29"/>
<dbReference type="EMBL" id="ACRF02000013">
    <property type="protein sequence ID" value="EEW93782.1"/>
    <property type="molecule type" value="Genomic_DNA"/>
</dbReference>
<proteinExistence type="predicted"/>
<dbReference type="STRING" id="626369.HMPREF0446_00664"/>
<evidence type="ECO:0000313" key="3">
    <source>
        <dbReference type="EMBL" id="EEW93782.1"/>
    </source>
</evidence>
<dbReference type="RefSeq" id="WP_006702938.1">
    <property type="nucleotide sequence ID" value="NZ_KI391971.1"/>
</dbReference>
<dbReference type="Pfam" id="PF08906">
    <property type="entry name" value="T6SS_Tdi1_C"/>
    <property type="match status" value="1"/>
</dbReference>